<gene>
    <name evidence="2" type="ORF">ECRASSUSDP1_LOCUS4798</name>
</gene>
<dbReference type="Proteomes" id="UP001295684">
    <property type="component" value="Unassembled WGS sequence"/>
</dbReference>
<feature type="region of interest" description="Disordered" evidence="1">
    <location>
        <begin position="219"/>
        <end position="259"/>
    </location>
</feature>
<name>A0AAD1U6T4_EUPCR</name>
<keyword evidence="3" id="KW-1185">Reference proteome</keyword>
<evidence type="ECO:0000256" key="1">
    <source>
        <dbReference type="SAM" id="MobiDB-lite"/>
    </source>
</evidence>
<dbReference type="AlphaFoldDB" id="A0AAD1U6T4"/>
<reference evidence="2" key="1">
    <citation type="submission" date="2023-07" db="EMBL/GenBank/DDBJ databases">
        <authorList>
            <consortium name="AG Swart"/>
            <person name="Singh M."/>
            <person name="Singh A."/>
            <person name="Seah K."/>
            <person name="Emmerich C."/>
        </authorList>
    </citation>
    <scope>NUCLEOTIDE SEQUENCE</scope>
    <source>
        <strain evidence="2">DP1</strain>
    </source>
</reference>
<dbReference type="EMBL" id="CAMPGE010004612">
    <property type="protein sequence ID" value="CAI2363462.1"/>
    <property type="molecule type" value="Genomic_DNA"/>
</dbReference>
<organism evidence="2 3">
    <name type="scientific">Euplotes crassus</name>
    <dbReference type="NCBI Taxonomy" id="5936"/>
    <lineage>
        <taxon>Eukaryota</taxon>
        <taxon>Sar</taxon>
        <taxon>Alveolata</taxon>
        <taxon>Ciliophora</taxon>
        <taxon>Intramacronucleata</taxon>
        <taxon>Spirotrichea</taxon>
        <taxon>Hypotrichia</taxon>
        <taxon>Euplotida</taxon>
        <taxon>Euplotidae</taxon>
        <taxon>Moneuplotes</taxon>
    </lineage>
</organism>
<protein>
    <submittedName>
        <fullName evidence="2">Uncharacterized protein</fullName>
    </submittedName>
</protein>
<sequence>MEKKLKLAKKGATVRKKVVKFNEAKETDVKSKPIKEILKPSFEKIKEEMRSLDCESGNFTFLPIRYSPALTKYQRYEEFKSFMKSIKTSIHKKKLQDYFIKTQKNFCEDEDIKSNSYLKHFIRNYDIERVKHERVLQSFAIGRKIIPRENTDRKINMEIQNSVMGVCMRKPKTENKNKTKANKNILPHFTPKNDVFGSLDLAKRTDEYYSNFARGTLQNDIEKKSRKKARRKNKSKKSTSAHMSQKTLTNSPKTAEKSVVRKNLENERRMYILHRLRKRGYVVGKQMKSIKHRDGSTGETLKLIEEYSNTKIDLYNLRKKLIQRKRRSIEPILHTEKVMEKREKKKRSVFSPQTSIDESKKLRISLHKSPYHSRNRSSKEVFKEINMSLPNPRYRKAFKKKCRLPSLHQSMIETTHFSNTADSINENDEYNLENHSN</sequence>
<feature type="compositionally biased region" description="Basic residues" evidence="1">
    <location>
        <begin position="224"/>
        <end position="239"/>
    </location>
</feature>
<evidence type="ECO:0000313" key="3">
    <source>
        <dbReference type="Proteomes" id="UP001295684"/>
    </source>
</evidence>
<proteinExistence type="predicted"/>
<feature type="compositionally biased region" description="Polar residues" evidence="1">
    <location>
        <begin position="240"/>
        <end position="253"/>
    </location>
</feature>
<comment type="caution">
    <text evidence="2">The sequence shown here is derived from an EMBL/GenBank/DDBJ whole genome shotgun (WGS) entry which is preliminary data.</text>
</comment>
<accession>A0AAD1U6T4</accession>
<evidence type="ECO:0000313" key="2">
    <source>
        <dbReference type="EMBL" id="CAI2363462.1"/>
    </source>
</evidence>